<dbReference type="OMA" id="NITHINH"/>
<evidence type="ECO:0000313" key="4">
    <source>
        <dbReference type="Proteomes" id="UP000027238"/>
    </source>
</evidence>
<comment type="caution">
    <text evidence="3">The sequence shown here is derived from an EMBL/GenBank/DDBJ whole genome shotgun (WGS) entry which is preliminary data.</text>
</comment>
<evidence type="ECO:0000259" key="2">
    <source>
        <dbReference type="Pfam" id="PF20516"/>
    </source>
</evidence>
<accession>A0A066XYN2</accession>
<dbReference type="InterPro" id="IPR046797">
    <property type="entry name" value="PDDEXK_12"/>
</dbReference>
<evidence type="ECO:0000313" key="3">
    <source>
        <dbReference type="EMBL" id="KDN71070.1"/>
    </source>
</evidence>
<name>A0A066XYN2_COLSU</name>
<dbReference type="eggNOG" id="ENOG502SSXD">
    <property type="taxonomic scope" value="Eukaryota"/>
</dbReference>
<proteinExistence type="predicted"/>
<dbReference type="STRING" id="1173701.A0A066XYN2"/>
<keyword evidence="4" id="KW-1185">Reference proteome</keyword>
<dbReference type="EMBL" id="JMSE01000258">
    <property type="protein sequence ID" value="KDN71070.1"/>
    <property type="molecule type" value="Genomic_DNA"/>
</dbReference>
<feature type="compositionally biased region" description="Low complexity" evidence="1">
    <location>
        <begin position="131"/>
        <end position="149"/>
    </location>
</feature>
<gene>
    <name evidence="3" type="ORF">CSUB01_12031</name>
</gene>
<evidence type="ECO:0000256" key="1">
    <source>
        <dbReference type="SAM" id="MobiDB-lite"/>
    </source>
</evidence>
<sequence length="472" mass="52775">MTYYLSSLGFINRSYFTTWPAATSEEAMCRVSKCRERINEWLLALPSDTLDLTKPPDTVASPAIKTSKKRTLDETLTPPPSLDELHTASHIFRMTDTSEKATPKKRRLADLDATPRDPAEILAPADSASQTGSIATTSTRTSASRKSSPTKQLMSLELADDPFHVASLDILEFDPSAASGLRDVYLDIAAFASGVKVIPKDHYLDLPLSFPGVSDHTFFELDHEQRRRGPVTSYRTVERIVKTSHFCVQEQVDEAGWGAEVHHRVLEAALRRPGAAIRDDMVNFFHIPTASVHGTRSGSRMVDYCMLVDCPVLFPEEPSLDDAIRRTRNLSGRDTLNHTPLFLLRDKPISLSIECKKRDGGLDNADLQISSWHAAQWRYLSMLCRKTGADVSGLPFLPGLIVSGAEWYFVATTRAGNKTTLWTRRCIGATTNVVGTYQILRTIQYFSWWTQTVYWPWFMEKVLGLVEADEGG</sequence>
<dbReference type="Proteomes" id="UP000027238">
    <property type="component" value="Unassembled WGS sequence"/>
</dbReference>
<protein>
    <recommendedName>
        <fullName evidence="2">PD-(D/E)XK nuclease-like domain-containing protein</fullName>
    </recommendedName>
</protein>
<feature type="region of interest" description="Disordered" evidence="1">
    <location>
        <begin position="95"/>
        <end position="149"/>
    </location>
</feature>
<feature type="domain" description="PD-(D/E)XK nuclease-like" evidence="2">
    <location>
        <begin position="211"/>
        <end position="455"/>
    </location>
</feature>
<dbReference type="HOGENOM" id="CLU_027219_0_3_1"/>
<dbReference type="AlphaFoldDB" id="A0A066XYN2"/>
<organism evidence="3 4">
    <name type="scientific">Colletotrichum sublineola</name>
    <name type="common">Sorghum anthracnose fungus</name>
    <dbReference type="NCBI Taxonomy" id="1173701"/>
    <lineage>
        <taxon>Eukaryota</taxon>
        <taxon>Fungi</taxon>
        <taxon>Dikarya</taxon>
        <taxon>Ascomycota</taxon>
        <taxon>Pezizomycotina</taxon>
        <taxon>Sordariomycetes</taxon>
        <taxon>Hypocreomycetidae</taxon>
        <taxon>Glomerellales</taxon>
        <taxon>Glomerellaceae</taxon>
        <taxon>Colletotrichum</taxon>
        <taxon>Colletotrichum graminicola species complex</taxon>
    </lineage>
</organism>
<dbReference type="OrthoDB" id="4161186at2759"/>
<reference evidence="4" key="1">
    <citation type="journal article" date="2014" name="Genome Announc.">
        <title>Draft genome sequence of Colletotrichum sublineola, a destructive pathogen of cultivated sorghum.</title>
        <authorList>
            <person name="Baroncelli R."/>
            <person name="Sanz-Martin J.M."/>
            <person name="Rech G.E."/>
            <person name="Sukno S.A."/>
            <person name="Thon M.R."/>
        </authorList>
    </citation>
    <scope>NUCLEOTIDE SEQUENCE [LARGE SCALE GENOMIC DNA]</scope>
    <source>
        <strain evidence="4">TX430BB</strain>
    </source>
</reference>
<dbReference type="Pfam" id="PF20516">
    <property type="entry name" value="PDDEXK_12"/>
    <property type="match status" value="1"/>
</dbReference>
<feature type="compositionally biased region" description="Basic and acidic residues" evidence="1">
    <location>
        <begin position="96"/>
        <end position="119"/>
    </location>
</feature>